<dbReference type="AlphaFoldDB" id="A0A9Q0M6V9"/>
<name>A0A9Q0M6V9_BLOTA</name>
<dbReference type="Proteomes" id="UP001142055">
    <property type="component" value="Chromosome 2"/>
</dbReference>
<feature type="signal peptide" evidence="2">
    <location>
        <begin position="1"/>
        <end position="23"/>
    </location>
</feature>
<gene>
    <name evidence="3" type="ORF">RDWZM_004839</name>
</gene>
<feature type="region of interest" description="Disordered" evidence="1">
    <location>
        <begin position="121"/>
        <end position="146"/>
    </location>
</feature>
<keyword evidence="4" id="KW-1185">Reference proteome</keyword>
<feature type="compositionally biased region" description="Basic residues" evidence="1">
    <location>
        <begin position="265"/>
        <end position="276"/>
    </location>
</feature>
<evidence type="ECO:0008006" key="5">
    <source>
        <dbReference type="Google" id="ProtNLM"/>
    </source>
</evidence>
<feature type="region of interest" description="Disordered" evidence="1">
    <location>
        <begin position="187"/>
        <end position="292"/>
    </location>
</feature>
<keyword evidence="2" id="KW-0732">Signal</keyword>
<evidence type="ECO:0000313" key="3">
    <source>
        <dbReference type="EMBL" id="KAJ6219027.1"/>
    </source>
</evidence>
<evidence type="ECO:0000256" key="1">
    <source>
        <dbReference type="SAM" id="MobiDB-lite"/>
    </source>
</evidence>
<organism evidence="3 4">
    <name type="scientific">Blomia tropicalis</name>
    <name type="common">Mite</name>
    <dbReference type="NCBI Taxonomy" id="40697"/>
    <lineage>
        <taxon>Eukaryota</taxon>
        <taxon>Metazoa</taxon>
        <taxon>Ecdysozoa</taxon>
        <taxon>Arthropoda</taxon>
        <taxon>Chelicerata</taxon>
        <taxon>Arachnida</taxon>
        <taxon>Acari</taxon>
        <taxon>Acariformes</taxon>
        <taxon>Sarcoptiformes</taxon>
        <taxon>Astigmata</taxon>
        <taxon>Glycyphagoidea</taxon>
        <taxon>Echimyopodidae</taxon>
        <taxon>Blomia</taxon>
    </lineage>
</organism>
<protein>
    <recommendedName>
        <fullName evidence="5">DFP2</fullName>
    </recommendedName>
</protein>
<sequence>MVMMAKKTLLVIGGLFLVQMVVASKYNNEALYLPSNSNDYSKDSGSSAEIGSLFSLPDFLQSGPSFQVSGGASVPAAIQSKRTVEVKPVNIPQDPIEPHVVDVEATYQPVHVVFRSSSSPVMVQQIHTPAQPAPSEPTQSEDEPHRVRHQVMRPIIQEVREIIQPYRQVLQEVRPVLEQVHTVVARSENQAGRSSGASPSSSGSPLSNVGSGSSSNSNAGNSALSAGSSGSSDSYPSGSGSASSSSSSYAASAAAASAPAPSFTRGRRTVQRKSYSRRVASAKRQPQLYSTL</sequence>
<evidence type="ECO:0000313" key="4">
    <source>
        <dbReference type="Proteomes" id="UP001142055"/>
    </source>
</evidence>
<feature type="compositionally biased region" description="Low complexity" evidence="1">
    <location>
        <begin position="194"/>
        <end position="262"/>
    </location>
</feature>
<reference evidence="3" key="1">
    <citation type="submission" date="2022-12" db="EMBL/GenBank/DDBJ databases">
        <title>Genome assemblies of Blomia tropicalis.</title>
        <authorList>
            <person name="Cui Y."/>
        </authorList>
    </citation>
    <scope>NUCLEOTIDE SEQUENCE</scope>
    <source>
        <tissue evidence="3">Adult mites</tissue>
    </source>
</reference>
<comment type="caution">
    <text evidence="3">The sequence shown here is derived from an EMBL/GenBank/DDBJ whole genome shotgun (WGS) entry which is preliminary data.</text>
</comment>
<evidence type="ECO:0000256" key="2">
    <source>
        <dbReference type="SAM" id="SignalP"/>
    </source>
</evidence>
<accession>A0A9Q0M6V9</accession>
<feature type="chain" id="PRO_5040197806" description="DFP2" evidence="2">
    <location>
        <begin position="24"/>
        <end position="292"/>
    </location>
</feature>
<proteinExistence type="predicted"/>
<dbReference type="EMBL" id="JAPWDV010000002">
    <property type="protein sequence ID" value="KAJ6219027.1"/>
    <property type="molecule type" value="Genomic_DNA"/>
</dbReference>